<name>A0A9Q0MT25_9DIPT</name>
<protein>
    <submittedName>
        <fullName evidence="2">Uncharacterized protein</fullName>
    </submittedName>
</protein>
<feature type="region of interest" description="Disordered" evidence="1">
    <location>
        <begin position="79"/>
        <end position="155"/>
    </location>
</feature>
<feature type="compositionally biased region" description="Polar residues" evidence="1">
    <location>
        <begin position="79"/>
        <end position="90"/>
    </location>
</feature>
<dbReference type="EMBL" id="WJQU01000004">
    <property type="protein sequence ID" value="KAJ6636499.1"/>
    <property type="molecule type" value="Genomic_DNA"/>
</dbReference>
<organism evidence="2 3">
    <name type="scientific">Pseudolycoriella hygida</name>
    <dbReference type="NCBI Taxonomy" id="35572"/>
    <lineage>
        <taxon>Eukaryota</taxon>
        <taxon>Metazoa</taxon>
        <taxon>Ecdysozoa</taxon>
        <taxon>Arthropoda</taxon>
        <taxon>Hexapoda</taxon>
        <taxon>Insecta</taxon>
        <taxon>Pterygota</taxon>
        <taxon>Neoptera</taxon>
        <taxon>Endopterygota</taxon>
        <taxon>Diptera</taxon>
        <taxon>Nematocera</taxon>
        <taxon>Sciaroidea</taxon>
        <taxon>Sciaridae</taxon>
        <taxon>Pseudolycoriella</taxon>
    </lineage>
</organism>
<evidence type="ECO:0000313" key="2">
    <source>
        <dbReference type="EMBL" id="KAJ6636499.1"/>
    </source>
</evidence>
<accession>A0A9Q0MT25</accession>
<comment type="caution">
    <text evidence="2">The sequence shown here is derived from an EMBL/GenBank/DDBJ whole genome shotgun (WGS) entry which is preliminary data.</text>
</comment>
<proteinExistence type="predicted"/>
<feature type="region of interest" description="Disordered" evidence="1">
    <location>
        <begin position="223"/>
        <end position="254"/>
    </location>
</feature>
<dbReference type="AlphaFoldDB" id="A0A9Q0MT25"/>
<feature type="compositionally biased region" description="Acidic residues" evidence="1">
    <location>
        <begin position="233"/>
        <end position="253"/>
    </location>
</feature>
<reference evidence="2" key="1">
    <citation type="submission" date="2022-07" db="EMBL/GenBank/DDBJ databases">
        <authorList>
            <person name="Trinca V."/>
            <person name="Uliana J.V.C."/>
            <person name="Torres T.T."/>
            <person name="Ward R.J."/>
            <person name="Monesi N."/>
        </authorList>
    </citation>
    <scope>NUCLEOTIDE SEQUENCE</scope>
    <source>
        <strain evidence="2">HSMRA1968</strain>
        <tissue evidence="2">Whole embryos</tissue>
    </source>
</reference>
<evidence type="ECO:0000313" key="3">
    <source>
        <dbReference type="Proteomes" id="UP001151699"/>
    </source>
</evidence>
<evidence type="ECO:0000256" key="1">
    <source>
        <dbReference type="SAM" id="MobiDB-lite"/>
    </source>
</evidence>
<keyword evidence="3" id="KW-1185">Reference proteome</keyword>
<dbReference type="Proteomes" id="UP001151699">
    <property type="component" value="Chromosome C"/>
</dbReference>
<sequence>MKTAASIIPTIPLRDEANAYQPMETKTQIDQQFEQINQQFSELNLQYTHNYGFEQTAGQGSAVENNYNLYEQQQPQSLNALGSDNSTMYGNEQHHSQQQQFDQVPNEQSDYWNQQNNNERDSRDTSHSPSLPSIENVEPEPDVSMPHTNVLRKRNNVRFKTDTVNESRNQLKTNQLTAPSLSHKGKTTRQMSVLKVNKKLSGSVKKKGKKVVFNGTFPIDDPISSRFSGANESSDDDNDNSEEDGSDADGYEEPCDRGVSIEELVVDPKVKLNYKKMMNEYERSFAAFDQLMASRNMQHLRNDFNTCNVCSIQEL</sequence>
<gene>
    <name evidence="2" type="ORF">Bhyg_15089</name>
</gene>
<feature type="compositionally biased region" description="Polar residues" evidence="1">
    <location>
        <begin position="105"/>
        <end position="117"/>
    </location>
</feature>